<reference evidence="2" key="1">
    <citation type="submission" date="2016-12" db="EMBL/GenBank/DDBJ databases">
        <title>Mouse lemur reference genome and diversity panel.</title>
        <authorList>
            <person name="Harris R."/>
            <person name="Larsen P."/>
            <person name="Liu Y."/>
            <person name="Hughes D.S."/>
            <person name="Murali S."/>
            <person name="Raveendran M."/>
            <person name="Korchina V."/>
            <person name="Wang M."/>
            <person name="Jhangiani S."/>
            <person name="Bandaranaike D."/>
            <person name="Bellair M."/>
            <person name="Blankenburg K."/>
            <person name="Chao H."/>
            <person name="Dahdouli M."/>
            <person name="Dinh H."/>
            <person name="Doddapaneni H."/>
            <person name="English A."/>
            <person name="Firestine M."/>
            <person name="Gnanaolivu R."/>
            <person name="Gross S."/>
            <person name="Hernandez B."/>
            <person name="Javaid M."/>
            <person name="Jayaseelan J."/>
            <person name="Jones J."/>
            <person name="Khan Z."/>
            <person name="Kovar C."/>
            <person name="Kurapati P."/>
            <person name="Le B."/>
            <person name="Lee S."/>
            <person name="Li M."/>
            <person name="Mathew T."/>
            <person name="Narasimhan A."/>
            <person name="Ngo D."/>
            <person name="Nguyen L."/>
            <person name="Okwuonu G."/>
            <person name="Ongeri F."/>
            <person name="Osuji N."/>
            <person name="Pu L.-L."/>
            <person name="Puazo M."/>
            <person name="Quiroz J."/>
            <person name="Raj R."/>
            <person name="Rajbhandari K."/>
            <person name="Reid J.G."/>
            <person name="Santibanez J."/>
            <person name="Sexton D."/>
            <person name="Skinner E."/>
            <person name="Vee V."/>
            <person name="Weissenberger G."/>
            <person name="Wu Y."/>
            <person name="Xin Y."/>
            <person name="Han Y."/>
            <person name="Campbell C."/>
            <person name="Brown A."/>
            <person name="Sullivan B."/>
            <person name="Shelton J."/>
            <person name="Brown S."/>
            <person name="Dudchenko O."/>
            <person name="Machol I."/>
            <person name="Durand N."/>
            <person name="Shamim M."/>
            <person name="Lieberman A."/>
            <person name="Muzny D.M."/>
            <person name="Richards S."/>
            <person name="Yoder A."/>
            <person name="Worley K.C."/>
            <person name="Rogers J."/>
            <person name="Gibbs R.A."/>
        </authorList>
    </citation>
    <scope>NUCLEOTIDE SEQUENCE [LARGE SCALE GENOMIC DNA]</scope>
</reference>
<dbReference type="Proteomes" id="UP000694394">
    <property type="component" value="Chromosome 19"/>
</dbReference>
<proteinExistence type="predicted"/>
<evidence type="ECO:0000256" key="1">
    <source>
        <dbReference type="SAM" id="MobiDB-lite"/>
    </source>
</evidence>
<sequence length="78" mass="8372">VEKLASGQLHSPCSSSPLSPSAPAHAHTQPSLQTRLQARPSSTNLLRRRAWVTPGSCTGHWCYLAQLPAGFASRGECY</sequence>
<feature type="region of interest" description="Disordered" evidence="1">
    <location>
        <begin position="1"/>
        <end position="41"/>
    </location>
</feature>
<dbReference type="GeneTree" id="ENSGT00910000147709"/>
<feature type="compositionally biased region" description="Polar residues" evidence="1">
    <location>
        <begin position="28"/>
        <end position="41"/>
    </location>
</feature>
<accession>A0A8C5YDJ2</accession>
<dbReference type="AlphaFoldDB" id="A0A8C5YDJ2"/>
<feature type="compositionally biased region" description="Low complexity" evidence="1">
    <location>
        <begin position="9"/>
        <end position="27"/>
    </location>
</feature>
<protein>
    <submittedName>
        <fullName evidence="2">Uncharacterized protein</fullName>
    </submittedName>
</protein>
<organism evidence="2 3">
    <name type="scientific">Microcebus murinus</name>
    <name type="common">Gray mouse lemur</name>
    <name type="synonym">Lemur murinus</name>
    <dbReference type="NCBI Taxonomy" id="30608"/>
    <lineage>
        <taxon>Eukaryota</taxon>
        <taxon>Metazoa</taxon>
        <taxon>Chordata</taxon>
        <taxon>Craniata</taxon>
        <taxon>Vertebrata</taxon>
        <taxon>Euteleostomi</taxon>
        <taxon>Mammalia</taxon>
        <taxon>Eutheria</taxon>
        <taxon>Euarchontoglires</taxon>
        <taxon>Primates</taxon>
        <taxon>Strepsirrhini</taxon>
        <taxon>Lemuriformes</taxon>
        <taxon>Cheirogaleidae</taxon>
        <taxon>Microcebus</taxon>
    </lineage>
</organism>
<reference evidence="2" key="2">
    <citation type="submission" date="2025-08" db="UniProtKB">
        <authorList>
            <consortium name="Ensembl"/>
        </authorList>
    </citation>
    <scope>IDENTIFICATION</scope>
</reference>
<keyword evidence="3" id="KW-1185">Reference proteome</keyword>
<dbReference type="Ensembl" id="ENSMICT00000070149.1">
    <property type="protein sequence ID" value="ENSMICP00000050178.1"/>
    <property type="gene ID" value="ENSMICG00000043814.1"/>
</dbReference>
<reference evidence="2" key="3">
    <citation type="submission" date="2025-09" db="UniProtKB">
        <authorList>
            <consortium name="Ensembl"/>
        </authorList>
    </citation>
    <scope>IDENTIFICATION</scope>
</reference>
<evidence type="ECO:0000313" key="3">
    <source>
        <dbReference type="Proteomes" id="UP000694394"/>
    </source>
</evidence>
<dbReference type="EMBL" id="ABDC03022393">
    <property type="status" value="NOT_ANNOTATED_CDS"/>
    <property type="molecule type" value="Genomic_DNA"/>
</dbReference>
<evidence type="ECO:0000313" key="2">
    <source>
        <dbReference type="Ensembl" id="ENSMICP00000050178.1"/>
    </source>
</evidence>
<name>A0A8C5YDJ2_MICMU</name>